<evidence type="ECO:0000313" key="2">
    <source>
        <dbReference type="Proteomes" id="UP001152561"/>
    </source>
</evidence>
<accession>A0A9Q1R907</accession>
<dbReference type="AlphaFoldDB" id="A0A9Q1R907"/>
<name>A0A9Q1R907_9SOLA</name>
<sequence length="105" mass="10991">MYFLSSLSGNSIRVVWVVVSPPSLLLSRPFLVLVELVGPLLVLGLELGEWDIEVDEGFVLGVVSMGGKEFSLISSGGVKNDPVPPMTGVGAVDTTAVLHTPNGVD</sequence>
<dbReference type="EMBL" id="JAJAGQ010000012">
    <property type="protein sequence ID" value="KAJ8548118.1"/>
    <property type="molecule type" value="Genomic_DNA"/>
</dbReference>
<proteinExistence type="predicted"/>
<dbReference type="Proteomes" id="UP001152561">
    <property type="component" value="Unassembled WGS sequence"/>
</dbReference>
<gene>
    <name evidence="1" type="ORF">K7X08_021354</name>
</gene>
<reference evidence="2" key="1">
    <citation type="journal article" date="2023" name="Proc. Natl. Acad. Sci. U.S.A.">
        <title>Genomic and structural basis for evolution of tropane alkaloid biosynthesis.</title>
        <authorList>
            <person name="Wanga Y.-J."/>
            <person name="Taina T."/>
            <person name="Yua J.-Y."/>
            <person name="Lia J."/>
            <person name="Xua B."/>
            <person name="Chenc J."/>
            <person name="D'Auriad J.C."/>
            <person name="Huanga J.-P."/>
            <person name="Huanga S.-X."/>
        </authorList>
    </citation>
    <scope>NUCLEOTIDE SEQUENCE [LARGE SCALE GENOMIC DNA]</scope>
    <source>
        <strain evidence="2">cv. KIB-2019</strain>
    </source>
</reference>
<comment type="caution">
    <text evidence="1">The sequence shown here is derived from an EMBL/GenBank/DDBJ whole genome shotgun (WGS) entry which is preliminary data.</text>
</comment>
<keyword evidence="2" id="KW-1185">Reference proteome</keyword>
<organism evidence="1 2">
    <name type="scientific">Anisodus acutangulus</name>
    <dbReference type="NCBI Taxonomy" id="402998"/>
    <lineage>
        <taxon>Eukaryota</taxon>
        <taxon>Viridiplantae</taxon>
        <taxon>Streptophyta</taxon>
        <taxon>Embryophyta</taxon>
        <taxon>Tracheophyta</taxon>
        <taxon>Spermatophyta</taxon>
        <taxon>Magnoliopsida</taxon>
        <taxon>eudicotyledons</taxon>
        <taxon>Gunneridae</taxon>
        <taxon>Pentapetalae</taxon>
        <taxon>asterids</taxon>
        <taxon>lamiids</taxon>
        <taxon>Solanales</taxon>
        <taxon>Solanaceae</taxon>
        <taxon>Solanoideae</taxon>
        <taxon>Hyoscyameae</taxon>
        <taxon>Anisodus</taxon>
    </lineage>
</organism>
<evidence type="ECO:0000313" key="1">
    <source>
        <dbReference type="EMBL" id="KAJ8548118.1"/>
    </source>
</evidence>
<protein>
    <submittedName>
        <fullName evidence="1">Uncharacterized protein</fullName>
    </submittedName>
</protein>